<protein>
    <submittedName>
        <fullName evidence="1">Uncharacterized protein</fullName>
    </submittedName>
</protein>
<proteinExistence type="predicted"/>
<evidence type="ECO:0000313" key="1">
    <source>
        <dbReference type="EMBL" id="GEU58176.1"/>
    </source>
</evidence>
<name>A0A6L2L909_TANCI</name>
<dbReference type="AlphaFoldDB" id="A0A6L2L909"/>
<reference evidence="1" key="1">
    <citation type="journal article" date="2019" name="Sci. Rep.">
        <title>Draft genome of Tanacetum cinerariifolium, the natural source of mosquito coil.</title>
        <authorList>
            <person name="Yamashiro T."/>
            <person name="Shiraishi A."/>
            <person name="Satake H."/>
            <person name="Nakayama K."/>
        </authorList>
    </citation>
    <scope>NUCLEOTIDE SEQUENCE</scope>
</reference>
<organism evidence="1">
    <name type="scientific">Tanacetum cinerariifolium</name>
    <name type="common">Dalmatian daisy</name>
    <name type="synonym">Chrysanthemum cinerariifolium</name>
    <dbReference type="NCBI Taxonomy" id="118510"/>
    <lineage>
        <taxon>Eukaryota</taxon>
        <taxon>Viridiplantae</taxon>
        <taxon>Streptophyta</taxon>
        <taxon>Embryophyta</taxon>
        <taxon>Tracheophyta</taxon>
        <taxon>Spermatophyta</taxon>
        <taxon>Magnoliopsida</taxon>
        <taxon>eudicotyledons</taxon>
        <taxon>Gunneridae</taxon>
        <taxon>Pentapetalae</taxon>
        <taxon>asterids</taxon>
        <taxon>campanulids</taxon>
        <taxon>Asterales</taxon>
        <taxon>Asteraceae</taxon>
        <taxon>Asteroideae</taxon>
        <taxon>Anthemideae</taxon>
        <taxon>Anthemidinae</taxon>
        <taxon>Tanacetum</taxon>
    </lineage>
</organism>
<comment type="caution">
    <text evidence="1">The sequence shown here is derived from an EMBL/GenBank/DDBJ whole genome shotgun (WGS) entry which is preliminary data.</text>
</comment>
<dbReference type="EMBL" id="BKCJ010003958">
    <property type="protein sequence ID" value="GEU58176.1"/>
    <property type="molecule type" value="Genomic_DNA"/>
</dbReference>
<sequence>MPASLKVRLTMPYQIYETLGREEMKKAVSFLGLLLVPLKQVNWKPAYKGHYTKEEEATGQWCTKIIFTDPHDNIYIQGFTTKKNGPEVVKEHTMMKPNHKDPNTLDNMKQWKKYCFHKFTINVCYGMVVAEKLSPDTTPDWPIWLRKSGSDDEIFTSIVWIRAFNMNEPIYTELCHEFYSTYKFDEVFANDELQTKRIIKFRLSGRAHSLTFLEFARRLGRYQAAELDEEGFNVYFEGGLCSDEHFNPQEYWLSISREENLSLPRSHASTIKYPVLRVIHKMITYGLCQRTTGDLDTTTLRELIDSESRLIPEDPQHGVPSVGIPRPSRASIQDLYDRMGRMKIRQEAIERMEYR</sequence>
<accession>A0A6L2L909</accession>
<gene>
    <name evidence="1" type="ORF">Tci_030154</name>
</gene>